<protein>
    <submittedName>
        <fullName evidence="8">Jlp1p</fullName>
    </submittedName>
</protein>
<keyword evidence="9" id="KW-1185">Reference proteome</keyword>
<dbReference type="AlphaFoldDB" id="A0A167FLD8"/>
<comment type="cofactor">
    <cofactor evidence="1">
        <name>Fe(2+)</name>
        <dbReference type="ChEBI" id="CHEBI:29033"/>
    </cofactor>
</comment>
<dbReference type="OrthoDB" id="10257314at2759"/>
<sequence>MAPTAETQAPLTPNKGKFLRGVADINEASLARLSLREKKEKITPYEFEHLSPAYPDIHWEPLKELEYTDKALGADEEYKELFKAVTSYRHVTPKFGTVLEGVNLAELNDKQKAELAHLTAYRGVIFFRDQKDLDIHKQLDLGRFWGKLHKHATTALPRDWEKGLDEVHVVFANEYRPPSQAYPQSYLWHSDVSYELQPPAYTTLKLLDGPEEAGGDTLWISGYGLYDALSPGLKEYVEKHTALHSAHEQADGARANGKTVRRDPIVTEHPLVRVHPVTGYKSLYVNPGFTRSIVGVPKAESDAILQYLFSLIATSQEYTARFTWGKHDLALWDNRVTVHSATYGFYPNRRHAVRVTVHGETPYYDPNGKSQQEEIDAQLQRKTYIDGSKGINYND</sequence>
<dbReference type="Proteomes" id="UP000189580">
    <property type="component" value="Chromosome b"/>
</dbReference>
<dbReference type="GeneID" id="30035055"/>
<dbReference type="EMBL" id="CP014503">
    <property type="protein sequence ID" value="ANB15445.1"/>
    <property type="molecule type" value="Genomic_DNA"/>
</dbReference>
<evidence type="ECO:0000256" key="6">
    <source>
        <dbReference type="ARBA" id="ARBA00023004"/>
    </source>
</evidence>
<comment type="similarity">
    <text evidence="2">Belongs to the TfdA dioxygenase family.</text>
</comment>
<dbReference type="GO" id="GO:0005737">
    <property type="term" value="C:cytoplasm"/>
    <property type="evidence" value="ECO:0007669"/>
    <property type="project" value="TreeGrafter"/>
</dbReference>
<evidence type="ECO:0000256" key="4">
    <source>
        <dbReference type="ARBA" id="ARBA00022964"/>
    </source>
</evidence>
<dbReference type="GO" id="GO:0046872">
    <property type="term" value="F:metal ion binding"/>
    <property type="evidence" value="ECO:0007669"/>
    <property type="project" value="UniProtKB-KW"/>
</dbReference>
<dbReference type="InterPro" id="IPR003819">
    <property type="entry name" value="TauD/TfdA-like"/>
</dbReference>
<keyword evidence="5" id="KW-0560">Oxidoreductase</keyword>
<reference evidence="8 9" key="1">
    <citation type="submission" date="2016-02" db="EMBL/GenBank/DDBJ databases">
        <title>Complete genome sequence and transcriptome regulation of the pentose utilising yeast Sugiyamaella lignohabitans.</title>
        <authorList>
            <person name="Bellasio M."/>
            <person name="Peymann A."/>
            <person name="Valli M."/>
            <person name="Sipitzky M."/>
            <person name="Graf A."/>
            <person name="Sauer M."/>
            <person name="Marx H."/>
            <person name="Mattanovich D."/>
        </authorList>
    </citation>
    <scope>NUCLEOTIDE SEQUENCE [LARGE SCALE GENOMIC DNA]</scope>
    <source>
        <strain evidence="8 9">CBS 10342</strain>
    </source>
</reference>
<dbReference type="InterPro" id="IPR051323">
    <property type="entry name" value="AtsK-like"/>
</dbReference>
<evidence type="ECO:0000256" key="1">
    <source>
        <dbReference type="ARBA" id="ARBA00001954"/>
    </source>
</evidence>
<dbReference type="PANTHER" id="PTHR30468:SF31">
    <property type="entry name" value="ALPHA-KETOGLUTARATE-DEPENDENT SULFONATE DIOXYGENASE-RELATED"/>
    <property type="match status" value="1"/>
</dbReference>
<dbReference type="Gene3D" id="3.60.130.10">
    <property type="entry name" value="Clavaminate synthase-like"/>
    <property type="match status" value="1"/>
</dbReference>
<evidence type="ECO:0000313" key="8">
    <source>
        <dbReference type="EMBL" id="ANB15445.1"/>
    </source>
</evidence>
<keyword evidence="4" id="KW-0223">Dioxygenase</keyword>
<evidence type="ECO:0000313" key="9">
    <source>
        <dbReference type="Proteomes" id="UP000189580"/>
    </source>
</evidence>
<dbReference type="KEGG" id="slb:AWJ20_3073"/>
<dbReference type="Pfam" id="PF02668">
    <property type="entry name" value="TauD"/>
    <property type="match status" value="1"/>
</dbReference>
<dbReference type="FunFam" id="3.60.130.10:FF:000003">
    <property type="entry name" value="Alpha-ketoglutarate-dependent taurine dioxygenase"/>
    <property type="match status" value="1"/>
</dbReference>
<proteinExistence type="inferred from homology"/>
<dbReference type="GO" id="GO:0016706">
    <property type="term" value="F:2-oxoglutarate-dependent dioxygenase activity"/>
    <property type="evidence" value="ECO:0007669"/>
    <property type="project" value="TreeGrafter"/>
</dbReference>
<organism evidence="8 9">
    <name type="scientific">Sugiyamaella lignohabitans</name>
    <dbReference type="NCBI Taxonomy" id="796027"/>
    <lineage>
        <taxon>Eukaryota</taxon>
        <taxon>Fungi</taxon>
        <taxon>Dikarya</taxon>
        <taxon>Ascomycota</taxon>
        <taxon>Saccharomycotina</taxon>
        <taxon>Dipodascomycetes</taxon>
        <taxon>Dipodascales</taxon>
        <taxon>Trichomonascaceae</taxon>
        <taxon>Sugiyamaella</taxon>
    </lineage>
</organism>
<keyword evidence="6" id="KW-0408">Iron</keyword>
<evidence type="ECO:0000256" key="2">
    <source>
        <dbReference type="ARBA" id="ARBA00005896"/>
    </source>
</evidence>
<feature type="domain" description="TauD/TfdA-like" evidence="7">
    <location>
        <begin position="88"/>
        <end position="356"/>
    </location>
</feature>
<evidence type="ECO:0000259" key="7">
    <source>
        <dbReference type="Pfam" id="PF02668"/>
    </source>
</evidence>
<name>A0A167FLD8_9ASCO</name>
<evidence type="ECO:0000256" key="3">
    <source>
        <dbReference type="ARBA" id="ARBA00022723"/>
    </source>
</evidence>
<dbReference type="PANTHER" id="PTHR30468">
    <property type="entry name" value="ALPHA-KETOGLUTARATE-DEPENDENT SULFONATE DIOXYGENASE"/>
    <property type="match status" value="1"/>
</dbReference>
<accession>A0A167FLD8</accession>
<keyword evidence="3" id="KW-0479">Metal-binding</keyword>
<dbReference type="RefSeq" id="XP_018737922.1">
    <property type="nucleotide sequence ID" value="XM_018880067.1"/>
</dbReference>
<dbReference type="InterPro" id="IPR042098">
    <property type="entry name" value="TauD-like_sf"/>
</dbReference>
<dbReference type="SUPFAM" id="SSF51197">
    <property type="entry name" value="Clavaminate synthase-like"/>
    <property type="match status" value="1"/>
</dbReference>
<evidence type="ECO:0000256" key="5">
    <source>
        <dbReference type="ARBA" id="ARBA00023002"/>
    </source>
</evidence>
<gene>
    <name evidence="8" type="primary">JLP1</name>
    <name evidence="8" type="ORF">AWJ20_3073</name>
</gene>